<reference evidence="1" key="1">
    <citation type="submission" date="2022-05" db="EMBL/GenBank/DDBJ databases">
        <title>Chromosome-level genome of Chaenocephalus aceratus.</title>
        <authorList>
            <person name="Park H."/>
        </authorList>
    </citation>
    <scope>NUCLEOTIDE SEQUENCE</scope>
    <source>
        <strain evidence="1">KU_202001</strain>
    </source>
</reference>
<comment type="caution">
    <text evidence="1">The sequence shown here is derived from an EMBL/GenBank/DDBJ whole genome shotgun (WGS) entry which is preliminary data.</text>
</comment>
<evidence type="ECO:0000313" key="2">
    <source>
        <dbReference type="Proteomes" id="UP001057452"/>
    </source>
</evidence>
<dbReference type="Proteomes" id="UP001057452">
    <property type="component" value="Chromosome 15"/>
</dbReference>
<keyword evidence="2" id="KW-1185">Reference proteome</keyword>
<protein>
    <submittedName>
        <fullName evidence="1">Uncharacterized protein</fullName>
    </submittedName>
</protein>
<dbReference type="EMBL" id="CM043799">
    <property type="protein sequence ID" value="KAI4804119.1"/>
    <property type="molecule type" value="Genomic_DNA"/>
</dbReference>
<gene>
    <name evidence="1" type="ORF">KUCAC02_025761</name>
</gene>
<name>A0ACB9VVI8_CHAAC</name>
<evidence type="ECO:0000313" key="1">
    <source>
        <dbReference type="EMBL" id="KAI4804119.1"/>
    </source>
</evidence>
<organism evidence="1 2">
    <name type="scientific">Chaenocephalus aceratus</name>
    <name type="common">Blackfin icefish</name>
    <name type="synonym">Chaenichthys aceratus</name>
    <dbReference type="NCBI Taxonomy" id="36190"/>
    <lineage>
        <taxon>Eukaryota</taxon>
        <taxon>Metazoa</taxon>
        <taxon>Chordata</taxon>
        <taxon>Craniata</taxon>
        <taxon>Vertebrata</taxon>
        <taxon>Euteleostomi</taxon>
        <taxon>Actinopterygii</taxon>
        <taxon>Neopterygii</taxon>
        <taxon>Teleostei</taxon>
        <taxon>Neoteleostei</taxon>
        <taxon>Acanthomorphata</taxon>
        <taxon>Eupercaria</taxon>
        <taxon>Perciformes</taxon>
        <taxon>Notothenioidei</taxon>
        <taxon>Channichthyidae</taxon>
        <taxon>Chaenocephalus</taxon>
    </lineage>
</organism>
<proteinExistence type="predicted"/>
<accession>A0ACB9VVI8</accession>
<sequence length="99" mass="10869">MNSLPKGHLAGCALLLLVFLLDSTFGQAGEQCLAQFKRGKEDFVLDGDESVKDGATFISSPPINSIQGLRERVLQRAGVQCRLHGERIRGRLDQFLLSL</sequence>